<sequence>MQVSLMYCKSTIYPNFIGRANPAFSTVTMYLLRLSPLLLLLIATACKKTISTETVDPVEQTPTAPSSFQGLVVDQSQQPIADATVSCGGQSTTTDADGHFALSNVIVDTNAVIIAVNKNGYLNGVRTLMARANGQQYLQVTLTAKDLTTSFQGNAVGNIGFTGVNIVFSPNQIYTPSNQVYKGTVSVAVDFLAPSDADLPTRMAGDLRGIDNNGNQVGLIPYGQVSVDLLDTNNIALHPDAEHLVNVTIAIPGPYRASAPAQIGLFYLDTISGYWRQETLGYKQGNSYTGNIRKGTRWLFATSYSQVTLDANIFQESGLPVSNLLTTIATKIDFTPTFNYTNADGHFIGKVALNQPLILTLTDHCGKLVFQKEIGPYSANTTIDTLKTDNLILCTP</sequence>
<protein>
    <submittedName>
        <fullName evidence="1">Carboxypeptidase regulatory-like domain-containing protein</fullName>
    </submittedName>
</protein>
<evidence type="ECO:0000313" key="2">
    <source>
        <dbReference type="Proteomes" id="UP000261174"/>
    </source>
</evidence>
<keyword evidence="2" id="KW-1185">Reference proteome</keyword>
<evidence type="ECO:0000313" key="1">
    <source>
        <dbReference type="EMBL" id="RFM35623.1"/>
    </source>
</evidence>
<dbReference type="SUPFAM" id="SSF49464">
    <property type="entry name" value="Carboxypeptidase regulatory domain-like"/>
    <property type="match status" value="1"/>
</dbReference>
<dbReference type="AlphaFoldDB" id="A0A3E1P608"/>
<keyword evidence="1" id="KW-0645">Protease</keyword>
<keyword evidence="1" id="KW-0378">Hydrolase</keyword>
<gene>
    <name evidence="1" type="ORF">DXN04_09615</name>
</gene>
<dbReference type="Proteomes" id="UP000261174">
    <property type="component" value="Unassembled WGS sequence"/>
</dbReference>
<dbReference type="EMBL" id="QTJV01000002">
    <property type="protein sequence ID" value="RFM35623.1"/>
    <property type="molecule type" value="Genomic_DNA"/>
</dbReference>
<name>A0A3E1P608_9BACT</name>
<keyword evidence="1" id="KW-0121">Carboxypeptidase</keyword>
<reference evidence="1 2" key="1">
    <citation type="submission" date="2018-08" db="EMBL/GenBank/DDBJ databases">
        <title>Chitinophaga sp. K20C18050901, a novel bacterium isolated from forest soil.</title>
        <authorList>
            <person name="Wang C."/>
        </authorList>
    </citation>
    <scope>NUCLEOTIDE SEQUENCE [LARGE SCALE GENOMIC DNA]</scope>
    <source>
        <strain evidence="1 2">K20C18050901</strain>
    </source>
</reference>
<dbReference type="Gene3D" id="2.60.40.1120">
    <property type="entry name" value="Carboxypeptidase-like, regulatory domain"/>
    <property type="match status" value="1"/>
</dbReference>
<dbReference type="GO" id="GO:0004180">
    <property type="term" value="F:carboxypeptidase activity"/>
    <property type="evidence" value="ECO:0007669"/>
    <property type="project" value="UniProtKB-KW"/>
</dbReference>
<dbReference type="InterPro" id="IPR008969">
    <property type="entry name" value="CarboxyPept-like_regulatory"/>
</dbReference>
<proteinExistence type="predicted"/>
<accession>A0A3E1P608</accession>
<organism evidence="1 2">
    <name type="scientific">Chitinophaga silvisoli</name>
    <dbReference type="NCBI Taxonomy" id="2291814"/>
    <lineage>
        <taxon>Bacteria</taxon>
        <taxon>Pseudomonadati</taxon>
        <taxon>Bacteroidota</taxon>
        <taxon>Chitinophagia</taxon>
        <taxon>Chitinophagales</taxon>
        <taxon>Chitinophagaceae</taxon>
        <taxon>Chitinophaga</taxon>
    </lineage>
</organism>
<comment type="caution">
    <text evidence="1">The sequence shown here is derived from an EMBL/GenBank/DDBJ whole genome shotgun (WGS) entry which is preliminary data.</text>
</comment>
<dbReference type="Pfam" id="PF13620">
    <property type="entry name" value="CarboxypepD_reg"/>
    <property type="match status" value="1"/>
</dbReference>